<dbReference type="AlphaFoldDB" id="A0AB34HPX2"/>
<proteinExistence type="predicted"/>
<accession>A0AB34HPX2</accession>
<dbReference type="Proteomes" id="UP001159641">
    <property type="component" value="Unassembled WGS sequence"/>
</dbReference>
<evidence type="ECO:0008006" key="4">
    <source>
        <dbReference type="Google" id="ProtNLM"/>
    </source>
</evidence>
<evidence type="ECO:0000256" key="1">
    <source>
        <dbReference type="SAM" id="MobiDB-lite"/>
    </source>
</evidence>
<feature type="region of interest" description="Disordered" evidence="1">
    <location>
        <begin position="91"/>
        <end position="183"/>
    </location>
</feature>
<organism evidence="2 3">
    <name type="scientific">Eschrichtius robustus</name>
    <name type="common">California gray whale</name>
    <name type="synonym">Eschrichtius gibbosus</name>
    <dbReference type="NCBI Taxonomy" id="9764"/>
    <lineage>
        <taxon>Eukaryota</taxon>
        <taxon>Metazoa</taxon>
        <taxon>Chordata</taxon>
        <taxon>Craniata</taxon>
        <taxon>Vertebrata</taxon>
        <taxon>Euteleostomi</taxon>
        <taxon>Mammalia</taxon>
        <taxon>Eutheria</taxon>
        <taxon>Laurasiatheria</taxon>
        <taxon>Artiodactyla</taxon>
        <taxon>Whippomorpha</taxon>
        <taxon>Cetacea</taxon>
        <taxon>Mysticeti</taxon>
        <taxon>Eschrichtiidae</taxon>
        <taxon>Eschrichtius</taxon>
    </lineage>
</organism>
<gene>
    <name evidence="2" type="ORF">J1605_018766</name>
</gene>
<dbReference type="EMBL" id="JAIQCJ010000660">
    <property type="protein sequence ID" value="KAJ8794912.1"/>
    <property type="molecule type" value="Genomic_DNA"/>
</dbReference>
<feature type="compositionally biased region" description="Low complexity" evidence="1">
    <location>
        <begin position="91"/>
        <end position="114"/>
    </location>
</feature>
<name>A0AB34HPX2_ESCRO</name>
<sequence length="183" mass="18498">MGPTPPGLGRAIPSRATSPVVSRVTVVTARQQTLQAMARAAMVGLMDRFSTQAVPQGYGSTGGCGSSQSSQSSYGQEFSYPGYLQQLAPSSALGSYGSSSWSSGYGWSQSRGCGQPSGYGGQQQSCNPPQGYGQQNQCNSGSAGGGGGNYSQDRSSVSSSTGGGGYGNQDQGGGGSYKIKIKK</sequence>
<reference evidence="2 3" key="1">
    <citation type="submission" date="2022-11" db="EMBL/GenBank/DDBJ databases">
        <title>Whole genome sequence of Eschrichtius robustus ER-17-0199.</title>
        <authorList>
            <person name="Bruniche-Olsen A."/>
            <person name="Black A.N."/>
            <person name="Fields C.J."/>
            <person name="Walden K."/>
            <person name="Dewoody J.A."/>
        </authorList>
    </citation>
    <scope>NUCLEOTIDE SEQUENCE [LARGE SCALE GENOMIC DNA]</scope>
    <source>
        <strain evidence="2">ER-17-0199</strain>
        <tissue evidence="2">Blubber</tissue>
    </source>
</reference>
<evidence type="ECO:0000313" key="3">
    <source>
        <dbReference type="Proteomes" id="UP001159641"/>
    </source>
</evidence>
<evidence type="ECO:0000313" key="2">
    <source>
        <dbReference type="EMBL" id="KAJ8794912.1"/>
    </source>
</evidence>
<comment type="caution">
    <text evidence="2">The sequence shown here is derived from an EMBL/GenBank/DDBJ whole genome shotgun (WGS) entry which is preliminary data.</text>
</comment>
<feature type="region of interest" description="Disordered" evidence="1">
    <location>
        <begin position="57"/>
        <end position="76"/>
    </location>
</feature>
<feature type="compositionally biased region" description="Gly residues" evidence="1">
    <location>
        <begin position="161"/>
        <end position="176"/>
    </location>
</feature>
<feature type="compositionally biased region" description="Low complexity" evidence="1">
    <location>
        <begin position="150"/>
        <end position="160"/>
    </location>
</feature>
<keyword evidence="3" id="KW-1185">Reference proteome</keyword>
<feature type="compositionally biased region" description="Low complexity" evidence="1">
    <location>
        <begin position="66"/>
        <end position="76"/>
    </location>
</feature>
<protein>
    <recommendedName>
        <fullName evidence="4">RNA-binding protein FUS</fullName>
    </recommendedName>
</protein>